<dbReference type="Proteomes" id="UP001190700">
    <property type="component" value="Unassembled WGS sequence"/>
</dbReference>
<sequence>MYGEGVAVPGQEERSAVVQGLARIISGLTAADCSSAGLRLITPLTARIQHLTPVPAGTTPSPLQVPYNPGCAVVLPAAGALLSPVSSCVTSAAGCLARHPPVALWYPLLQVPCCPPVALFCSNLSKGADNAGEQRDALALEMMLFGEAIRFFDKFSDGAGVQQPAMAMLEAAWPALDTVVKTPTWQEQGGVMEALCNVYMRSLSSTKVEAPSTPSAHNPSAAPSIAALPSPSDPLIYSSLCTALPLAGPLRAVSIPHVADKNWYLGFPCIAQNI</sequence>
<reference evidence="1 2" key="1">
    <citation type="journal article" date="2015" name="Genome Biol. Evol.">
        <title>Comparative Genomics of a Bacterivorous Green Alga Reveals Evolutionary Causalities and Consequences of Phago-Mixotrophic Mode of Nutrition.</title>
        <authorList>
            <person name="Burns J.A."/>
            <person name="Paasch A."/>
            <person name="Narechania A."/>
            <person name="Kim E."/>
        </authorList>
    </citation>
    <scope>NUCLEOTIDE SEQUENCE [LARGE SCALE GENOMIC DNA]</scope>
    <source>
        <strain evidence="1 2">PLY_AMNH</strain>
    </source>
</reference>
<evidence type="ECO:0000313" key="1">
    <source>
        <dbReference type="EMBL" id="KAK3287463.1"/>
    </source>
</evidence>
<protein>
    <submittedName>
        <fullName evidence="1">Uncharacterized protein</fullName>
    </submittedName>
</protein>
<dbReference type="Gene3D" id="1.25.10.10">
    <property type="entry name" value="Leucine-rich Repeat Variant"/>
    <property type="match status" value="1"/>
</dbReference>
<proteinExistence type="predicted"/>
<organism evidence="1 2">
    <name type="scientific">Cymbomonas tetramitiformis</name>
    <dbReference type="NCBI Taxonomy" id="36881"/>
    <lineage>
        <taxon>Eukaryota</taxon>
        <taxon>Viridiplantae</taxon>
        <taxon>Chlorophyta</taxon>
        <taxon>Pyramimonadophyceae</taxon>
        <taxon>Pyramimonadales</taxon>
        <taxon>Pyramimonadaceae</taxon>
        <taxon>Cymbomonas</taxon>
    </lineage>
</organism>
<comment type="caution">
    <text evidence="1">The sequence shown here is derived from an EMBL/GenBank/DDBJ whole genome shotgun (WGS) entry which is preliminary data.</text>
</comment>
<accession>A0AAE0LJG7</accession>
<dbReference type="AlphaFoldDB" id="A0AAE0LJG7"/>
<keyword evidence="2" id="KW-1185">Reference proteome</keyword>
<dbReference type="InterPro" id="IPR011989">
    <property type="entry name" value="ARM-like"/>
</dbReference>
<evidence type="ECO:0000313" key="2">
    <source>
        <dbReference type="Proteomes" id="UP001190700"/>
    </source>
</evidence>
<name>A0AAE0LJG7_9CHLO</name>
<dbReference type="EMBL" id="LGRX02000838">
    <property type="protein sequence ID" value="KAK3287463.1"/>
    <property type="molecule type" value="Genomic_DNA"/>
</dbReference>
<gene>
    <name evidence="1" type="ORF">CYMTET_5029</name>
</gene>